<organism evidence="3 4">
    <name type="scientific">Aeromicrobium yanjiei</name>
    <dbReference type="NCBI Taxonomy" id="2662028"/>
    <lineage>
        <taxon>Bacteria</taxon>
        <taxon>Bacillati</taxon>
        <taxon>Actinomycetota</taxon>
        <taxon>Actinomycetes</taxon>
        <taxon>Propionibacteriales</taxon>
        <taxon>Nocardioidaceae</taxon>
        <taxon>Aeromicrobium</taxon>
    </lineage>
</organism>
<dbReference type="AlphaFoldDB" id="A0A5Q2MM74"/>
<sequence length="514" mass="55764">MRDTRLIIRTDVRQCRSIGVRWWSSRGNIATALEPTGTDCDWPAAPDAGGRRLDTGESVRRPLLQGRPMSAQLVDQLPHPLQGGVAAIEDALDRMRVEAWTGLEPGVVRELAERLLRIEARVRAQQLAATRALEASGLAKQVGATSTGAMLARSFGGDRRAGEAMVHQAKALEGAPATEQALAGGRIGAKQAEVIAGAIKELPDDTTAEQKQACEDTLIGDAARYSLPDLRSRSKRITDQFRPEAEVDAAENDSLEAQEKRAWSKSQFWARPNGDGTTTGGFTLPDAQADMLTTAIKAVSAPRRDHLRDHPGAQSEGGSDAGSTASVYDRDLDHRTRLGMGFAEVCSRLPGHLLPGRSGLGATLMVRLDLDTLVRGVKAATLSTGTRISASQARLMACHLGLVPQVFGGRSLPLDHGHEQRLFTRAQKQALAARDHGCVFPGCDRPPEDCEGHHWRQPWATGATTTLDDGVLLCAHHHRLVHQDGWLIRDTADGHIELRHPAAGTWQRNHRWRP</sequence>
<dbReference type="Pfam" id="PF02720">
    <property type="entry name" value="DUF222"/>
    <property type="match status" value="1"/>
</dbReference>
<reference evidence="3 4" key="1">
    <citation type="submission" date="2019-11" db="EMBL/GenBank/DDBJ databases">
        <authorList>
            <person name="Li J."/>
        </authorList>
    </citation>
    <scope>NUCLEOTIDE SEQUENCE [LARGE SCALE GENOMIC DNA]</scope>
    <source>
        <strain evidence="3 4">MF47</strain>
    </source>
</reference>
<feature type="region of interest" description="Disordered" evidence="1">
    <location>
        <begin position="299"/>
        <end position="326"/>
    </location>
</feature>
<evidence type="ECO:0000313" key="4">
    <source>
        <dbReference type="Proteomes" id="UP000392064"/>
    </source>
</evidence>
<feature type="domain" description="HNH nuclease" evidence="2">
    <location>
        <begin position="426"/>
        <end position="479"/>
    </location>
</feature>
<feature type="compositionally biased region" description="Basic and acidic residues" evidence="1">
    <location>
        <begin position="302"/>
        <end position="311"/>
    </location>
</feature>
<dbReference type="EMBL" id="CP045737">
    <property type="protein sequence ID" value="QGG42813.1"/>
    <property type="molecule type" value="Genomic_DNA"/>
</dbReference>
<evidence type="ECO:0000256" key="1">
    <source>
        <dbReference type="SAM" id="MobiDB-lite"/>
    </source>
</evidence>
<accession>A0A5Q2MM74</accession>
<dbReference type="InterPro" id="IPR003615">
    <property type="entry name" value="HNH_nuc"/>
</dbReference>
<dbReference type="SMART" id="SM00507">
    <property type="entry name" value="HNHc"/>
    <property type="match status" value="1"/>
</dbReference>
<dbReference type="Proteomes" id="UP000392064">
    <property type="component" value="Chromosome"/>
</dbReference>
<gene>
    <name evidence="3" type="ORF">GEV26_16320</name>
</gene>
<dbReference type="KEGG" id="aef:GEV26_16320"/>
<keyword evidence="4" id="KW-1185">Reference proteome</keyword>
<dbReference type="InterPro" id="IPR003870">
    <property type="entry name" value="DUF222"/>
</dbReference>
<evidence type="ECO:0000259" key="2">
    <source>
        <dbReference type="SMART" id="SM00507"/>
    </source>
</evidence>
<name>A0A5Q2MM74_9ACTN</name>
<protein>
    <submittedName>
        <fullName evidence="3">DUF222 domain-containing protein</fullName>
    </submittedName>
</protein>
<evidence type="ECO:0000313" key="3">
    <source>
        <dbReference type="EMBL" id="QGG42813.1"/>
    </source>
</evidence>
<proteinExistence type="predicted"/>
<dbReference type="CDD" id="cd00085">
    <property type="entry name" value="HNHc"/>
    <property type="match status" value="1"/>
</dbReference>